<evidence type="ECO:0000313" key="2">
    <source>
        <dbReference type="EMBL" id="ROO90646.1"/>
    </source>
</evidence>
<evidence type="ECO:0000313" key="3">
    <source>
        <dbReference type="Proteomes" id="UP000272400"/>
    </source>
</evidence>
<name>A0A3N1DB07_9ACTN</name>
<organism evidence="2 3">
    <name type="scientific">Actinocorallia herbida</name>
    <dbReference type="NCBI Taxonomy" id="58109"/>
    <lineage>
        <taxon>Bacteria</taxon>
        <taxon>Bacillati</taxon>
        <taxon>Actinomycetota</taxon>
        <taxon>Actinomycetes</taxon>
        <taxon>Streptosporangiales</taxon>
        <taxon>Thermomonosporaceae</taxon>
        <taxon>Actinocorallia</taxon>
    </lineage>
</organism>
<dbReference type="RefSeq" id="WP_123671008.1">
    <property type="nucleotide sequence ID" value="NZ_RJKE01000001.1"/>
</dbReference>
<dbReference type="OrthoDB" id="3579809at2"/>
<dbReference type="AlphaFoldDB" id="A0A3N1DB07"/>
<dbReference type="Proteomes" id="UP000272400">
    <property type="component" value="Unassembled WGS sequence"/>
</dbReference>
<dbReference type="EMBL" id="RJKE01000001">
    <property type="protein sequence ID" value="ROO90646.1"/>
    <property type="molecule type" value="Genomic_DNA"/>
</dbReference>
<evidence type="ECO:0000256" key="1">
    <source>
        <dbReference type="SAM" id="MobiDB-lite"/>
    </source>
</evidence>
<accession>A0A3N1DB07</accession>
<evidence type="ECO:0008006" key="4">
    <source>
        <dbReference type="Google" id="ProtNLM"/>
    </source>
</evidence>
<protein>
    <recommendedName>
        <fullName evidence="4">Homeodomain-like domain-containing protein</fullName>
    </recommendedName>
</protein>
<reference evidence="2 3" key="1">
    <citation type="submission" date="2018-11" db="EMBL/GenBank/DDBJ databases">
        <title>Sequencing the genomes of 1000 actinobacteria strains.</title>
        <authorList>
            <person name="Klenk H.-P."/>
        </authorList>
    </citation>
    <scope>NUCLEOTIDE SEQUENCE [LARGE SCALE GENOMIC DNA]</scope>
    <source>
        <strain evidence="2 3">DSM 44254</strain>
    </source>
</reference>
<comment type="caution">
    <text evidence="2">The sequence shown here is derived from an EMBL/GenBank/DDBJ whole genome shotgun (WGS) entry which is preliminary data.</text>
</comment>
<gene>
    <name evidence="2" type="ORF">EDD29_8380</name>
</gene>
<proteinExistence type="predicted"/>
<keyword evidence="3" id="KW-1185">Reference proteome</keyword>
<feature type="region of interest" description="Disordered" evidence="1">
    <location>
        <begin position="65"/>
        <end position="84"/>
    </location>
</feature>
<sequence>MSDGVQLAREAGSRDPAVGLRAVRALRELAERLEGLQVGNARALGWSWQDIAEALGVSRQAVHKKHRKIETVPPVSPAARGRED</sequence>